<name>A0A080MA50_9PROT</name>
<protein>
    <submittedName>
        <fullName evidence="1">Uncharacterized protein</fullName>
    </submittedName>
</protein>
<sequence length="393" mass="44134">MVGIEEAYCNTLIRALLLANYALLEATISEALQRTSVWGKGDTLGLDAIPEIAILECLKSFDQYAIMLTEESGQDANPLARTGPQSDRGARTFFICDPTDRSAQLRDYLLQFNGNGDPARKVAEAFKRPGYREEWETAHGGPCSITGALSAITCVRRGLPICSAFLNYITQELFVACSAGVYRMTLPPHDDIDSWQTIDFERVQSSGKAIHFRQVGPEYWKRFVTFLGKEDYRENLLGSKFINERNILTDLHYDKPGGPSRVLYLSELQPADHPIGFVLANGEKIGEWIHWFAFCRFAISPNDLRKPALQIYEVSEERPYTKDGILMSPSPAYSIFKVIDPVSKKVVLDVDRLEDFPNPSRYRGMLLLAVASNQTALQNAKQHGHRAIEFFGP</sequence>
<reference evidence="1 2" key="1">
    <citation type="submission" date="2014-02" db="EMBL/GenBank/DDBJ databases">
        <title>Expanding our view of genomic diversity in Candidatus Accumulibacter clades.</title>
        <authorList>
            <person name="Skennerton C.T."/>
            <person name="Barr J.J."/>
            <person name="Slater F.R."/>
            <person name="Bond P.L."/>
            <person name="Tyson G.W."/>
        </authorList>
    </citation>
    <scope>NUCLEOTIDE SEQUENCE [LARGE SCALE GENOMIC DNA]</scope>
    <source>
        <strain evidence="2">BA-91</strain>
    </source>
</reference>
<evidence type="ECO:0000313" key="2">
    <source>
        <dbReference type="Proteomes" id="UP000020077"/>
    </source>
</evidence>
<proteinExistence type="predicted"/>
<dbReference type="Proteomes" id="UP000020077">
    <property type="component" value="Unassembled WGS sequence"/>
</dbReference>
<gene>
    <name evidence="1" type="ORF">AW09_000715</name>
</gene>
<dbReference type="AlphaFoldDB" id="A0A080MA50"/>
<comment type="caution">
    <text evidence="1">The sequence shown here is derived from an EMBL/GenBank/DDBJ whole genome shotgun (WGS) entry which is preliminary data.</text>
</comment>
<accession>A0A080MA50</accession>
<dbReference type="EMBL" id="JDVG02000121">
    <property type="protein sequence ID" value="KFB74004.1"/>
    <property type="molecule type" value="Genomic_DNA"/>
</dbReference>
<organism evidence="1 2">
    <name type="scientific">Candidatus Accumulibacter phosphatis</name>
    <dbReference type="NCBI Taxonomy" id="327160"/>
    <lineage>
        <taxon>Bacteria</taxon>
        <taxon>Pseudomonadati</taxon>
        <taxon>Pseudomonadota</taxon>
        <taxon>Betaproteobacteria</taxon>
        <taxon>Candidatus Accumulibacter</taxon>
    </lineage>
</organism>
<evidence type="ECO:0000313" key="1">
    <source>
        <dbReference type="EMBL" id="KFB74004.1"/>
    </source>
</evidence>